<evidence type="ECO:0000259" key="1">
    <source>
        <dbReference type="PROSITE" id="PS51459"/>
    </source>
</evidence>
<comment type="caution">
    <text evidence="2">The sequence shown here is derived from an EMBL/GenBank/DDBJ whole genome shotgun (WGS) entry which is preliminary data.</text>
</comment>
<dbReference type="AlphaFoldDB" id="A0A929F720"/>
<keyword evidence="3" id="KW-1185">Reference proteome</keyword>
<dbReference type="InterPro" id="IPR006440">
    <property type="entry name" value="Doc"/>
</dbReference>
<reference evidence="2" key="1">
    <citation type="submission" date="2020-10" db="EMBL/GenBank/DDBJ databases">
        <authorList>
            <person name="Castelo-Branco R."/>
            <person name="Eusebio N."/>
            <person name="Adriana R."/>
            <person name="Vieira A."/>
            <person name="Brugerolle De Fraissinette N."/>
            <person name="Rezende De Castro R."/>
            <person name="Schneider M.P."/>
            <person name="Vasconcelos V."/>
            <person name="Leao P.N."/>
        </authorList>
    </citation>
    <scope>NUCLEOTIDE SEQUENCE</scope>
    <source>
        <strain evidence="2">LEGE 11479</strain>
    </source>
</reference>
<dbReference type="PANTHER" id="PTHR39426:SF1">
    <property type="entry name" value="HOMOLOGY TO DEATH-ON-CURING PROTEIN OF PHAGE P1"/>
    <property type="match status" value="1"/>
</dbReference>
<dbReference type="PROSITE" id="PS51459">
    <property type="entry name" value="FIDO"/>
    <property type="match status" value="1"/>
</dbReference>
<protein>
    <submittedName>
        <fullName evidence="2">Type II toxin-antitoxin system death-on-curing family toxin</fullName>
    </submittedName>
</protein>
<dbReference type="InterPro" id="IPR053737">
    <property type="entry name" value="Type_II_TA_Toxin"/>
</dbReference>
<dbReference type="EMBL" id="JADEXP010000133">
    <property type="protein sequence ID" value="MBE9067986.1"/>
    <property type="molecule type" value="Genomic_DNA"/>
</dbReference>
<evidence type="ECO:0000313" key="2">
    <source>
        <dbReference type="EMBL" id="MBE9067986.1"/>
    </source>
</evidence>
<dbReference type="NCBIfam" id="TIGR01550">
    <property type="entry name" value="DOC_P1"/>
    <property type="match status" value="1"/>
</dbReference>
<sequence>MIEAAHYDQIQKTGGTQGILDENELESLIARPKNHLAYRQAVDIFGLAACYLWGFACTQVFADGNKRAGLSALLLFLGLNGYRLTCDREPLVLMVLSVANKKMSQDDVVIWLRENVEQWDGNEP</sequence>
<dbReference type="PANTHER" id="PTHR39426">
    <property type="entry name" value="HOMOLOGY TO DEATH-ON-CURING PROTEIN OF PHAGE P1"/>
    <property type="match status" value="1"/>
</dbReference>
<organism evidence="2 3">
    <name type="scientific">Leptolyngbya cf. ectocarpi LEGE 11479</name>
    <dbReference type="NCBI Taxonomy" id="1828722"/>
    <lineage>
        <taxon>Bacteria</taxon>
        <taxon>Bacillati</taxon>
        <taxon>Cyanobacteriota</taxon>
        <taxon>Cyanophyceae</taxon>
        <taxon>Leptolyngbyales</taxon>
        <taxon>Leptolyngbyaceae</taxon>
        <taxon>Leptolyngbya group</taxon>
        <taxon>Leptolyngbya</taxon>
    </lineage>
</organism>
<proteinExistence type="predicted"/>
<evidence type="ECO:0000313" key="3">
    <source>
        <dbReference type="Proteomes" id="UP000615026"/>
    </source>
</evidence>
<dbReference type="Proteomes" id="UP000615026">
    <property type="component" value="Unassembled WGS sequence"/>
</dbReference>
<accession>A0A929F720</accession>
<dbReference type="InterPro" id="IPR003812">
    <property type="entry name" value="Fido"/>
</dbReference>
<dbReference type="Pfam" id="PF02661">
    <property type="entry name" value="Fic"/>
    <property type="match status" value="1"/>
</dbReference>
<name>A0A929F720_LEPEC</name>
<dbReference type="PIRSF" id="PIRSF018297">
    <property type="entry name" value="Doc"/>
    <property type="match status" value="1"/>
</dbReference>
<dbReference type="Gene3D" id="1.20.120.1870">
    <property type="entry name" value="Fic/DOC protein, Fido domain"/>
    <property type="match status" value="1"/>
</dbReference>
<gene>
    <name evidence="2" type="ORF">IQ260_15140</name>
</gene>
<feature type="domain" description="Fido" evidence="1">
    <location>
        <begin position="1"/>
        <end position="114"/>
    </location>
</feature>
<dbReference type="GO" id="GO:0016301">
    <property type="term" value="F:kinase activity"/>
    <property type="evidence" value="ECO:0007669"/>
    <property type="project" value="InterPro"/>
</dbReference>